<dbReference type="RefSeq" id="WP_104679780.1">
    <property type="nucleotide sequence ID" value="NZ_CP026925.1"/>
</dbReference>
<evidence type="ECO:0000313" key="2">
    <source>
        <dbReference type="EMBL" id="AVH43984.1"/>
    </source>
</evidence>
<reference evidence="2 3" key="1">
    <citation type="submission" date="2018-02" db="EMBL/GenBank/DDBJ databases">
        <title>Complete genome sequence of Agrobacterium tumefaciens 1D1609.</title>
        <authorList>
            <person name="Cho S.-T."/>
            <person name="Haryono M."/>
            <person name="Chang H.-H."/>
            <person name="Santos M.N."/>
            <person name="Lai E.-M."/>
            <person name="Kuo C.-H."/>
        </authorList>
    </citation>
    <scope>NUCLEOTIDE SEQUENCE [LARGE SCALE GENOMIC DNA]</scope>
    <source>
        <strain evidence="2 3">1D1609</strain>
    </source>
</reference>
<organism evidence="2 3">
    <name type="scientific">Agrobacterium tumefaciens</name>
    <dbReference type="NCBI Taxonomy" id="358"/>
    <lineage>
        <taxon>Bacteria</taxon>
        <taxon>Pseudomonadati</taxon>
        <taxon>Pseudomonadota</taxon>
        <taxon>Alphaproteobacteria</taxon>
        <taxon>Hyphomicrobiales</taxon>
        <taxon>Rhizobiaceae</taxon>
        <taxon>Rhizobium/Agrobacterium group</taxon>
        <taxon>Agrobacterium</taxon>
        <taxon>Agrobacterium tumefaciens complex</taxon>
    </lineage>
</organism>
<accession>A0A2L2LI23</accession>
<evidence type="ECO:0000313" key="3">
    <source>
        <dbReference type="Proteomes" id="UP000237717"/>
    </source>
</evidence>
<dbReference type="AlphaFoldDB" id="A0A2L2LI23"/>
<protein>
    <submittedName>
        <fullName evidence="2">Uncharacterized protein</fullName>
    </submittedName>
</protein>
<name>A0A2L2LI23_AGRTU</name>
<dbReference type="Proteomes" id="UP000237717">
    <property type="component" value="Chromosome II"/>
</dbReference>
<feature type="region of interest" description="Disordered" evidence="1">
    <location>
        <begin position="131"/>
        <end position="161"/>
    </location>
</feature>
<gene>
    <name evidence="2" type="ORF">At1D1609_39370</name>
</gene>
<dbReference type="EMBL" id="CP026925">
    <property type="protein sequence ID" value="AVH43984.1"/>
    <property type="molecule type" value="Genomic_DNA"/>
</dbReference>
<proteinExistence type="predicted"/>
<sequence length="161" mass="18759">MTGPFSSLREYEAYRLLDFTQQRVFGWTIVIGMNNSDRTDGRTKAAKLSDRLMRELFLLAPRPGAALDHLMAGKEPELLWPESHREFIRFCLWHRVPRDLNEPLNEELPEDCGPRREWPEFIHQYDKPATLADMPELPPESDEFKARFGTRTSARASKKEA</sequence>
<evidence type="ECO:0000256" key="1">
    <source>
        <dbReference type="SAM" id="MobiDB-lite"/>
    </source>
</evidence>